<dbReference type="PANTHER" id="PTHR21716:SF68">
    <property type="entry name" value="TRANSPORT PROTEIN YTVI-RELATED"/>
    <property type="match status" value="1"/>
</dbReference>
<sequence>MYDSKKYLKILLNIFLLLLLVILIFFVVPKLAVFFMPFVIGWIIALIANPLVKFLENHVKIVRKHGSMIIIIFALTLVIGTGYLGISRIYKEIITLIQNLPEIYTSLNLDIEKISHNFEGIYKLMPEEVQLSLYNIGEELSLGFAGVISDIGKPTFTAAGRFAKNIPSTFINIIITILAAYFFIVEKENITRGIKKFVSSDVLNVVSDISNRLKVLVGGYFKAQFKIMGIVAVILFVGFLILDIGYSFLLALGIALLDFFPFFGTGAVLIPWTIFKVLTGDYRLAIGLFLIYIISQVVRQIVQPKVLGDTIGLNPLATLFFMFIGFKLGSVIGLVLAVPIGMIFINFYEEGYFDNFIKTIKDTIKEINEFRRL</sequence>
<feature type="transmembrane region" description="Helical" evidence="6">
    <location>
        <begin position="248"/>
        <end position="270"/>
    </location>
</feature>
<dbReference type="EMBL" id="FUYN01000001">
    <property type="protein sequence ID" value="SKB30879.1"/>
    <property type="molecule type" value="Genomic_DNA"/>
</dbReference>
<reference evidence="8" key="1">
    <citation type="submission" date="2017-02" db="EMBL/GenBank/DDBJ databases">
        <authorList>
            <person name="Varghese N."/>
            <person name="Submissions S."/>
        </authorList>
    </citation>
    <scope>NUCLEOTIDE SEQUENCE [LARGE SCALE GENOMIC DNA]</scope>
    <source>
        <strain evidence="8">ATCC 35199</strain>
    </source>
</reference>
<accession>A0A1T5A7N8</accession>
<dbReference type="NCBIfam" id="TIGR02872">
    <property type="entry name" value="spore_ytvI"/>
    <property type="match status" value="1"/>
</dbReference>
<feature type="transmembrane region" description="Helical" evidence="6">
    <location>
        <begin position="223"/>
        <end position="242"/>
    </location>
</feature>
<evidence type="ECO:0000256" key="3">
    <source>
        <dbReference type="ARBA" id="ARBA00022692"/>
    </source>
</evidence>
<dbReference type="InterPro" id="IPR002549">
    <property type="entry name" value="AI-2E-like"/>
</dbReference>
<feature type="transmembrane region" description="Helical" evidence="6">
    <location>
        <begin position="282"/>
        <end position="299"/>
    </location>
</feature>
<keyword evidence="8" id="KW-1185">Reference proteome</keyword>
<feature type="transmembrane region" description="Helical" evidence="6">
    <location>
        <begin position="67"/>
        <end position="86"/>
    </location>
</feature>
<dbReference type="OrthoDB" id="9774361at2"/>
<evidence type="ECO:0000256" key="6">
    <source>
        <dbReference type="SAM" id="Phobius"/>
    </source>
</evidence>
<comment type="similarity">
    <text evidence="2">Belongs to the autoinducer-2 exporter (AI-2E) (TC 2.A.86) family.</text>
</comment>
<evidence type="ECO:0000256" key="2">
    <source>
        <dbReference type="ARBA" id="ARBA00009773"/>
    </source>
</evidence>
<feature type="transmembrane region" description="Helical" evidence="6">
    <location>
        <begin position="7"/>
        <end position="28"/>
    </location>
</feature>
<protein>
    <submittedName>
        <fullName evidence="7">Sporulation integral membrane protein YtvI</fullName>
    </submittedName>
</protein>
<evidence type="ECO:0000256" key="5">
    <source>
        <dbReference type="ARBA" id="ARBA00023136"/>
    </source>
</evidence>
<comment type="subcellular location">
    <subcellularLocation>
        <location evidence="1">Membrane</location>
        <topology evidence="1">Multi-pass membrane protein</topology>
    </subcellularLocation>
</comment>
<organism evidence="7 8">
    <name type="scientific">Acetoanaerobium noterae</name>
    <dbReference type="NCBI Taxonomy" id="745369"/>
    <lineage>
        <taxon>Bacteria</taxon>
        <taxon>Bacillati</taxon>
        <taxon>Bacillota</taxon>
        <taxon>Clostridia</taxon>
        <taxon>Peptostreptococcales</taxon>
        <taxon>Filifactoraceae</taxon>
        <taxon>Acetoanaerobium</taxon>
    </lineage>
</organism>
<feature type="transmembrane region" description="Helical" evidence="6">
    <location>
        <begin position="34"/>
        <end position="55"/>
    </location>
</feature>
<feature type="transmembrane region" description="Helical" evidence="6">
    <location>
        <begin position="319"/>
        <end position="348"/>
    </location>
</feature>
<keyword evidence="4 6" id="KW-1133">Transmembrane helix</keyword>
<proteinExistence type="inferred from homology"/>
<evidence type="ECO:0000256" key="1">
    <source>
        <dbReference type="ARBA" id="ARBA00004141"/>
    </source>
</evidence>
<dbReference type="InterPro" id="IPR014227">
    <property type="entry name" value="YtvI-like"/>
</dbReference>
<dbReference type="Proteomes" id="UP000243406">
    <property type="component" value="Unassembled WGS sequence"/>
</dbReference>
<dbReference type="GO" id="GO:0016020">
    <property type="term" value="C:membrane"/>
    <property type="evidence" value="ECO:0007669"/>
    <property type="project" value="UniProtKB-SubCell"/>
</dbReference>
<dbReference type="RefSeq" id="WP_079588774.1">
    <property type="nucleotide sequence ID" value="NZ_FUYN01000001.1"/>
</dbReference>
<evidence type="ECO:0000313" key="7">
    <source>
        <dbReference type="EMBL" id="SKB30879.1"/>
    </source>
</evidence>
<keyword evidence="5 6" id="KW-0472">Membrane</keyword>
<evidence type="ECO:0000256" key="4">
    <source>
        <dbReference type="ARBA" id="ARBA00022989"/>
    </source>
</evidence>
<name>A0A1T5A7N8_9FIRM</name>
<keyword evidence="3 6" id="KW-0812">Transmembrane</keyword>
<dbReference type="Pfam" id="PF01594">
    <property type="entry name" value="AI-2E_transport"/>
    <property type="match status" value="1"/>
</dbReference>
<feature type="transmembrane region" description="Helical" evidence="6">
    <location>
        <begin position="166"/>
        <end position="185"/>
    </location>
</feature>
<gene>
    <name evidence="7" type="ORF">SAMN02745120_0837</name>
</gene>
<dbReference type="AlphaFoldDB" id="A0A1T5A7N8"/>
<evidence type="ECO:0000313" key="8">
    <source>
        <dbReference type="Proteomes" id="UP000243406"/>
    </source>
</evidence>
<dbReference type="GO" id="GO:0055085">
    <property type="term" value="P:transmembrane transport"/>
    <property type="evidence" value="ECO:0007669"/>
    <property type="project" value="TreeGrafter"/>
</dbReference>
<dbReference type="PANTHER" id="PTHR21716">
    <property type="entry name" value="TRANSMEMBRANE PROTEIN"/>
    <property type="match status" value="1"/>
</dbReference>